<protein>
    <submittedName>
        <fullName evidence="2">Uncharacterized protein</fullName>
    </submittedName>
</protein>
<keyword evidence="3" id="KW-1185">Reference proteome</keyword>
<feature type="region of interest" description="Disordered" evidence="1">
    <location>
        <begin position="77"/>
        <end position="112"/>
    </location>
</feature>
<feature type="compositionally biased region" description="Basic and acidic residues" evidence="1">
    <location>
        <begin position="77"/>
        <end position="89"/>
    </location>
</feature>
<gene>
    <name evidence="2" type="ORF">DFH07DRAFT_763614</name>
</gene>
<evidence type="ECO:0000256" key="1">
    <source>
        <dbReference type="SAM" id="MobiDB-lite"/>
    </source>
</evidence>
<name>A0AAD7KHR0_9AGAR</name>
<organism evidence="2 3">
    <name type="scientific">Mycena maculata</name>
    <dbReference type="NCBI Taxonomy" id="230809"/>
    <lineage>
        <taxon>Eukaryota</taxon>
        <taxon>Fungi</taxon>
        <taxon>Dikarya</taxon>
        <taxon>Basidiomycota</taxon>
        <taxon>Agaricomycotina</taxon>
        <taxon>Agaricomycetes</taxon>
        <taxon>Agaricomycetidae</taxon>
        <taxon>Agaricales</taxon>
        <taxon>Marasmiineae</taxon>
        <taxon>Mycenaceae</taxon>
        <taxon>Mycena</taxon>
    </lineage>
</organism>
<evidence type="ECO:0000313" key="2">
    <source>
        <dbReference type="EMBL" id="KAJ7784999.1"/>
    </source>
</evidence>
<comment type="caution">
    <text evidence="2">The sequence shown here is derived from an EMBL/GenBank/DDBJ whole genome shotgun (WGS) entry which is preliminary data.</text>
</comment>
<sequence>MCIEQVVVMSAPTRRWAYEVELRTVDHMSECRCLCCIGVGSVIPTPHDPGMNINAVNIGKLTDKRRTRRARSAYLKRKGEASRVERGKADAYPGIRSEGRGRRRGPKGVPNRRSDPWFSTLRIIYRWMKNGIRVKVRNIIRQRLKMGINRHRRYAANLMRRRGHNRGEPFDTDTEGWLAHAFPDASVTAAFREEVGICAECVTGRMDIAAVDKSGGGIAGASVQGCNAIRANTQGAGTEKEATQAASASDRLLREIIVALSMRTADTGSEPKKEVIVREQ</sequence>
<proteinExistence type="predicted"/>
<dbReference type="EMBL" id="JARJLG010000001">
    <property type="protein sequence ID" value="KAJ7784999.1"/>
    <property type="molecule type" value="Genomic_DNA"/>
</dbReference>
<accession>A0AAD7KHR0</accession>
<reference evidence="2" key="1">
    <citation type="submission" date="2023-03" db="EMBL/GenBank/DDBJ databases">
        <title>Massive genome expansion in bonnet fungi (Mycena s.s.) driven by repeated elements and novel gene families across ecological guilds.</title>
        <authorList>
            <consortium name="Lawrence Berkeley National Laboratory"/>
            <person name="Harder C.B."/>
            <person name="Miyauchi S."/>
            <person name="Viragh M."/>
            <person name="Kuo A."/>
            <person name="Thoen E."/>
            <person name="Andreopoulos B."/>
            <person name="Lu D."/>
            <person name="Skrede I."/>
            <person name="Drula E."/>
            <person name="Henrissat B."/>
            <person name="Morin E."/>
            <person name="Kohler A."/>
            <person name="Barry K."/>
            <person name="LaButti K."/>
            <person name="Morin E."/>
            <person name="Salamov A."/>
            <person name="Lipzen A."/>
            <person name="Mereny Z."/>
            <person name="Hegedus B."/>
            <person name="Baldrian P."/>
            <person name="Stursova M."/>
            <person name="Weitz H."/>
            <person name="Taylor A."/>
            <person name="Grigoriev I.V."/>
            <person name="Nagy L.G."/>
            <person name="Martin F."/>
            <person name="Kauserud H."/>
        </authorList>
    </citation>
    <scope>NUCLEOTIDE SEQUENCE</scope>
    <source>
        <strain evidence="2">CBHHK188m</strain>
    </source>
</reference>
<dbReference type="AlphaFoldDB" id="A0AAD7KHR0"/>
<evidence type="ECO:0000313" key="3">
    <source>
        <dbReference type="Proteomes" id="UP001215280"/>
    </source>
</evidence>
<dbReference type="Proteomes" id="UP001215280">
    <property type="component" value="Unassembled WGS sequence"/>
</dbReference>